<dbReference type="RefSeq" id="WP_345638139.1">
    <property type="nucleotide sequence ID" value="NZ_BAABJQ010000039.1"/>
</dbReference>
<evidence type="ECO:0000313" key="3">
    <source>
        <dbReference type="Proteomes" id="UP001501570"/>
    </source>
</evidence>
<keyword evidence="1" id="KW-0238">DNA-binding</keyword>
<protein>
    <submittedName>
        <fullName evidence="2">YbaB/EbfC family nucleoid-associated protein</fullName>
    </submittedName>
</protein>
<name>A0ABP9SPK7_9ACTN</name>
<dbReference type="PANTHER" id="PTHR33449">
    <property type="entry name" value="NUCLEOID-ASSOCIATED PROTEIN YBAB"/>
    <property type="match status" value="1"/>
</dbReference>
<dbReference type="InterPro" id="IPR036894">
    <property type="entry name" value="YbaB-like_sf"/>
</dbReference>
<dbReference type="NCBIfam" id="TIGR00103">
    <property type="entry name" value="DNA_YbaB_EbfC"/>
    <property type="match status" value="1"/>
</dbReference>
<dbReference type="Pfam" id="PF02575">
    <property type="entry name" value="YbaB_DNA_bd"/>
    <property type="match status" value="1"/>
</dbReference>
<evidence type="ECO:0000313" key="2">
    <source>
        <dbReference type="EMBL" id="GAA5199793.1"/>
    </source>
</evidence>
<comment type="caution">
    <text evidence="2">The sequence shown here is derived from an EMBL/GenBank/DDBJ whole genome shotgun (WGS) entry which is preliminary data.</text>
</comment>
<reference evidence="3" key="1">
    <citation type="journal article" date="2019" name="Int. J. Syst. Evol. Microbiol.">
        <title>The Global Catalogue of Microorganisms (GCM) 10K type strain sequencing project: providing services to taxonomists for standard genome sequencing and annotation.</title>
        <authorList>
            <consortium name="The Broad Institute Genomics Platform"/>
            <consortium name="The Broad Institute Genome Sequencing Center for Infectious Disease"/>
            <person name="Wu L."/>
            <person name="Ma J."/>
        </authorList>
    </citation>
    <scope>NUCLEOTIDE SEQUENCE [LARGE SCALE GENOMIC DNA]</scope>
    <source>
        <strain evidence="3">JCM 18304</strain>
    </source>
</reference>
<organism evidence="2 3">
    <name type="scientific">Rugosimonospora acidiphila</name>
    <dbReference type="NCBI Taxonomy" id="556531"/>
    <lineage>
        <taxon>Bacteria</taxon>
        <taxon>Bacillati</taxon>
        <taxon>Actinomycetota</taxon>
        <taxon>Actinomycetes</taxon>
        <taxon>Micromonosporales</taxon>
        <taxon>Micromonosporaceae</taxon>
        <taxon>Rugosimonospora</taxon>
    </lineage>
</organism>
<dbReference type="Gene3D" id="3.30.1310.10">
    <property type="entry name" value="Nucleoid-associated protein YbaB-like domain"/>
    <property type="match status" value="1"/>
</dbReference>
<evidence type="ECO:0000256" key="1">
    <source>
        <dbReference type="ARBA" id="ARBA00023125"/>
    </source>
</evidence>
<keyword evidence="3" id="KW-1185">Reference proteome</keyword>
<dbReference type="Proteomes" id="UP001501570">
    <property type="component" value="Unassembled WGS sequence"/>
</dbReference>
<accession>A0ABP9SPK7</accession>
<dbReference type="InterPro" id="IPR004401">
    <property type="entry name" value="YbaB/EbfC"/>
</dbReference>
<dbReference type="PANTHER" id="PTHR33449:SF1">
    <property type="entry name" value="NUCLEOID-ASSOCIATED PROTEIN YBAB"/>
    <property type="match status" value="1"/>
</dbReference>
<dbReference type="SUPFAM" id="SSF82607">
    <property type="entry name" value="YbaB-like"/>
    <property type="match status" value="1"/>
</dbReference>
<dbReference type="EMBL" id="BAABJQ010000039">
    <property type="protein sequence ID" value="GAA5199793.1"/>
    <property type="molecule type" value="Genomic_DNA"/>
</dbReference>
<gene>
    <name evidence="2" type="ORF">GCM10023322_76240</name>
</gene>
<sequence>MDKDESNPRSVLQRAQQMAQELVRTQQELAELECTGSAGGGLVSVAMRGDGQVTRVVIDQAVMDEGDAAALSALMLSALNQAWDAMRTIATDRVNAAKSGVSAGLTGSIPTAVDGRLSKVPAAPYRPDRTR</sequence>
<proteinExistence type="predicted"/>